<feature type="transmembrane region" description="Helical" evidence="1">
    <location>
        <begin position="54"/>
        <end position="74"/>
    </location>
</feature>
<dbReference type="OrthoDB" id="10225591at2759"/>
<dbReference type="EMBL" id="REGN01001951">
    <property type="protein sequence ID" value="RNA31348.1"/>
    <property type="molecule type" value="Genomic_DNA"/>
</dbReference>
<dbReference type="AlphaFoldDB" id="A0A3M7S6W1"/>
<name>A0A3M7S6W1_BRAPC</name>
<keyword evidence="1" id="KW-0472">Membrane</keyword>
<reference evidence="2 3" key="1">
    <citation type="journal article" date="2018" name="Sci. Rep.">
        <title>Genomic signatures of local adaptation to the degree of environmental predictability in rotifers.</title>
        <authorList>
            <person name="Franch-Gras L."/>
            <person name="Hahn C."/>
            <person name="Garcia-Roger E.M."/>
            <person name="Carmona M.J."/>
            <person name="Serra M."/>
            <person name="Gomez A."/>
        </authorList>
    </citation>
    <scope>NUCLEOTIDE SEQUENCE [LARGE SCALE GENOMIC DNA]</scope>
    <source>
        <strain evidence="2">HYR1</strain>
    </source>
</reference>
<keyword evidence="1" id="KW-1133">Transmembrane helix</keyword>
<keyword evidence="1" id="KW-0812">Transmembrane</keyword>
<gene>
    <name evidence="2" type="ORF">BpHYR1_037459</name>
</gene>
<comment type="caution">
    <text evidence="2">The sequence shown here is derived from an EMBL/GenBank/DDBJ whole genome shotgun (WGS) entry which is preliminary data.</text>
</comment>
<dbReference type="Proteomes" id="UP000276133">
    <property type="component" value="Unassembled WGS sequence"/>
</dbReference>
<protein>
    <submittedName>
        <fullName evidence="2">Uncharacterized protein</fullName>
    </submittedName>
</protein>
<organism evidence="2 3">
    <name type="scientific">Brachionus plicatilis</name>
    <name type="common">Marine rotifer</name>
    <name type="synonym">Brachionus muelleri</name>
    <dbReference type="NCBI Taxonomy" id="10195"/>
    <lineage>
        <taxon>Eukaryota</taxon>
        <taxon>Metazoa</taxon>
        <taxon>Spiralia</taxon>
        <taxon>Gnathifera</taxon>
        <taxon>Rotifera</taxon>
        <taxon>Eurotatoria</taxon>
        <taxon>Monogononta</taxon>
        <taxon>Pseudotrocha</taxon>
        <taxon>Ploima</taxon>
        <taxon>Brachionidae</taxon>
        <taxon>Brachionus</taxon>
    </lineage>
</organism>
<evidence type="ECO:0000313" key="3">
    <source>
        <dbReference type="Proteomes" id="UP000276133"/>
    </source>
</evidence>
<evidence type="ECO:0000256" key="1">
    <source>
        <dbReference type="SAM" id="Phobius"/>
    </source>
</evidence>
<sequence>MSATDTRSNNSLNLEICGNELENEKEINGYNYVLLFYTFFKPSFLEKTNPNLKITSALLVVMMLYHCVSVIGSFHREFNYRSF</sequence>
<proteinExistence type="predicted"/>
<evidence type="ECO:0000313" key="2">
    <source>
        <dbReference type="EMBL" id="RNA31348.1"/>
    </source>
</evidence>
<accession>A0A3M7S6W1</accession>
<keyword evidence="3" id="KW-1185">Reference proteome</keyword>